<name>G5H8Y9_9BACT</name>
<dbReference type="STRING" id="742725.HMPREF9450_02075"/>
<evidence type="ECO:0000259" key="1">
    <source>
        <dbReference type="SMART" id="SM00507"/>
    </source>
</evidence>
<dbReference type="GO" id="GO:0008270">
    <property type="term" value="F:zinc ion binding"/>
    <property type="evidence" value="ECO:0007669"/>
    <property type="project" value="InterPro"/>
</dbReference>
<organism evidence="2 3">
    <name type="scientific">Alistipes indistinctus YIT 12060</name>
    <dbReference type="NCBI Taxonomy" id="742725"/>
    <lineage>
        <taxon>Bacteria</taxon>
        <taxon>Pseudomonadati</taxon>
        <taxon>Bacteroidota</taxon>
        <taxon>Bacteroidia</taxon>
        <taxon>Bacteroidales</taxon>
        <taxon>Rikenellaceae</taxon>
        <taxon>Alistipes</taxon>
    </lineage>
</organism>
<keyword evidence="3" id="KW-1185">Reference proteome</keyword>
<evidence type="ECO:0000313" key="3">
    <source>
        <dbReference type="Proteomes" id="UP000006008"/>
    </source>
</evidence>
<dbReference type="AlphaFoldDB" id="G5H8Y9"/>
<protein>
    <recommendedName>
        <fullName evidence="1">HNH nuclease domain-containing protein</fullName>
    </recommendedName>
</protein>
<dbReference type="GeneID" id="92814902"/>
<comment type="caution">
    <text evidence="2">The sequence shown here is derived from an EMBL/GenBank/DDBJ whole genome shotgun (WGS) entry which is preliminary data.</text>
</comment>
<proteinExistence type="predicted"/>
<dbReference type="RefSeq" id="WP_009134881.1">
    <property type="nucleotide sequence ID" value="NZ_CP102250.1"/>
</dbReference>
<dbReference type="SMART" id="SM00507">
    <property type="entry name" value="HNHc"/>
    <property type="match status" value="1"/>
</dbReference>
<feature type="domain" description="HNH nuclease" evidence="1">
    <location>
        <begin position="76"/>
        <end position="128"/>
    </location>
</feature>
<dbReference type="GO" id="GO:0003676">
    <property type="term" value="F:nucleic acid binding"/>
    <property type="evidence" value="ECO:0007669"/>
    <property type="project" value="InterPro"/>
</dbReference>
<sequence length="150" mass="16893">MDVEKFKIWLAQRGCEILPPTNQYEILRFKGKETGVLYNTGRTNGRFTDEAIRAFRAGGKWNGAPIKTGRYPGYKKEKARLIERDGTCCFYCGNEMGDDITVEHLIALSCGGKNDLSNMVLAHQKCNQAVHNLPISEKVKVAIKNRINTK</sequence>
<dbReference type="Gene3D" id="1.10.30.50">
    <property type="match status" value="1"/>
</dbReference>
<evidence type="ECO:0000313" key="2">
    <source>
        <dbReference type="EMBL" id="EHB92026.1"/>
    </source>
</evidence>
<dbReference type="InterPro" id="IPR003615">
    <property type="entry name" value="HNH_nuc"/>
</dbReference>
<dbReference type="EMBL" id="ADLD01000013">
    <property type="protein sequence ID" value="EHB92026.1"/>
    <property type="molecule type" value="Genomic_DNA"/>
</dbReference>
<dbReference type="HOGENOM" id="CLU_1553479_0_0_10"/>
<dbReference type="GO" id="GO:0004519">
    <property type="term" value="F:endonuclease activity"/>
    <property type="evidence" value="ECO:0007669"/>
    <property type="project" value="InterPro"/>
</dbReference>
<dbReference type="Proteomes" id="UP000006008">
    <property type="component" value="Unassembled WGS sequence"/>
</dbReference>
<dbReference type="eggNOG" id="COG1403">
    <property type="taxonomic scope" value="Bacteria"/>
</dbReference>
<accession>G5H8Y9</accession>
<dbReference type="CDD" id="cd00085">
    <property type="entry name" value="HNHc"/>
    <property type="match status" value="1"/>
</dbReference>
<gene>
    <name evidence="2" type="ORF">HMPREF9450_02075</name>
</gene>
<dbReference type="OrthoDB" id="9764212at2"/>
<reference evidence="2 3" key="1">
    <citation type="submission" date="2011-08" db="EMBL/GenBank/DDBJ databases">
        <title>The Genome Sequence of Alistipes indistinctus YIT 12060.</title>
        <authorList>
            <consortium name="The Broad Institute Genome Sequencing Platform"/>
            <person name="Earl A."/>
            <person name="Ward D."/>
            <person name="Feldgarden M."/>
            <person name="Gevers D."/>
            <person name="Morotomi M."/>
            <person name="Young S.K."/>
            <person name="Zeng Q."/>
            <person name="Gargeya S."/>
            <person name="Fitzgerald M."/>
            <person name="Haas B."/>
            <person name="Abouelleil A."/>
            <person name="Alvarado L."/>
            <person name="Arachchi H.M."/>
            <person name="Berlin A."/>
            <person name="Brown A."/>
            <person name="Chapman S.B."/>
            <person name="Chen Z."/>
            <person name="Dunbar C."/>
            <person name="Freedman E."/>
            <person name="Gearin G."/>
            <person name="Gellesch M."/>
            <person name="Goldberg J."/>
            <person name="Griggs A."/>
            <person name="Gujja S."/>
            <person name="Heiman D."/>
            <person name="Howarth C."/>
            <person name="Larson L."/>
            <person name="Lui A."/>
            <person name="MacDonald P.J.P."/>
            <person name="Montmayeur A."/>
            <person name="Murphy C."/>
            <person name="Neiman D."/>
            <person name="Pearson M."/>
            <person name="Priest M."/>
            <person name="Roberts A."/>
            <person name="Saif S."/>
            <person name="Shea T."/>
            <person name="Shenoy N."/>
            <person name="Sisk P."/>
            <person name="Stolte C."/>
            <person name="Sykes S."/>
            <person name="Wortman J."/>
            <person name="Nusbaum C."/>
            <person name="Birren B."/>
        </authorList>
    </citation>
    <scope>NUCLEOTIDE SEQUENCE [LARGE SCALE GENOMIC DNA]</scope>
    <source>
        <strain evidence="2 3">YIT 12060</strain>
    </source>
</reference>
<dbReference type="InterPro" id="IPR002711">
    <property type="entry name" value="HNH"/>
</dbReference>
<dbReference type="Pfam" id="PF01844">
    <property type="entry name" value="HNH"/>
    <property type="match status" value="1"/>
</dbReference>